<evidence type="ECO:0000256" key="4">
    <source>
        <dbReference type="ARBA" id="ARBA00022692"/>
    </source>
</evidence>
<dbReference type="Gene3D" id="1.20.1250.20">
    <property type="entry name" value="MFS general substrate transporter like domains"/>
    <property type="match status" value="1"/>
</dbReference>
<reference evidence="8 9" key="1">
    <citation type="submission" date="2015-09" db="EMBL/GenBank/DDBJ databases">
        <title>Genome announcement of multiple Pseudomonas syringae strains.</title>
        <authorList>
            <person name="Thakur S."/>
            <person name="Wang P.W."/>
            <person name="Gong Y."/>
            <person name="Weir B.S."/>
            <person name="Guttman D.S."/>
        </authorList>
    </citation>
    <scope>NUCLEOTIDE SEQUENCE [LARGE SCALE GENOMIC DNA]</scope>
    <source>
        <strain evidence="8 9">ICMP4303</strain>
    </source>
</reference>
<dbReference type="PANTHER" id="PTHR23517">
    <property type="entry name" value="RESISTANCE PROTEIN MDTM, PUTATIVE-RELATED-RELATED"/>
    <property type="match status" value="1"/>
</dbReference>
<comment type="caution">
    <text evidence="8">The sequence shown here is derived from an EMBL/GenBank/DDBJ whole genome shotgun (WGS) entry which is preliminary data.</text>
</comment>
<dbReference type="InterPro" id="IPR050171">
    <property type="entry name" value="MFS_Transporters"/>
</dbReference>
<dbReference type="GO" id="GO:0022857">
    <property type="term" value="F:transmembrane transporter activity"/>
    <property type="evidence" value="ECO:0007669"/>
    <property type="project" value="InterPro"/>
</dbReference>
<dbReference type="PATRIC" id="fig|251702.3.peg.1521"/>
<proteinExistence type="predicted"/>
<evidence type="ECO:0000313" key="9">
    <source>
        <dbReference type="Proteomes" id="UP000050425"/>
    </source>
</evidence>
<gene>
    <name evidence="8" type="ORF">ALO88_01130</name>
</gene>
<protein>
    <submittedName>
        <fullName evidence="8">Membrane protein</fullName>
    </submittedName>
</protein>
<dbReference type="Proteomes" id="UP000050425">
    <property type="component" value="Unassembled WGS sequence"/>
</dbReference>
<feature type="transmembrane region" description="Helical" evidence="7">
    <location>
        <begin position="355"/>
        <end position="379"/>
    </location>
</feature>
<dbReference type="InterPro" id="IPR036259">
    <property type="entry name" value="MFS_trans_sf"/>
</dbReference>
<name>A0A0P9P2X7_9PSED</name>
<evidence type="ECO:0000313" key="8">
    <source>
        <dbReference type="EMBL" id="KPW51163.1"/>
    </source>
</evidence>
<feature type="transmembrane region" description="Helical" evidence="7">
    <location>
        <begin position="291"/>
        <end position="311"/>
    </location>
</feature>
<keyword evidence="2" id="KW-0813">Transport</keyword>
<evidence type="ECO:0000256" key="7">
    <source>
        <dbReference type="SAM" id="Phobius"/>
    </source>
</evidence>
<dbReference type="Pfam" id="PF07690">
    <property type="entry name" value="MFS_1"/>
    <property type="match status" value="1"/>
</dbReference>
<evidence type="ECO:0000256" key="6">
    <source>
        <dbReference type="ARBA" id="ARBA00023136"/>
    </source>
</evidence>
<dbReference type="InterPro" id="IPR011701">
    <property type="entry name" value="MFS"/>
</dbReference>
<keyword evidence="6 7" id="KW-0472">Membrane</keyword>
<sequence length="427" mass="45088">MSAPNRVSEKVPVSDDRATLLLLLIAFVDAAGRGLFLAGATFFYTQVVGLSNVEVGIGLALAGLCGLVCAVPIGRLADRLGAARVLAFLQVWRMAGFLIYPFVDEFYSFLLIACFIGCVEQAVWPIIQTLVGSAVTADAYVKTMSKVAIVRNVAYMLAAGIFSIVVSFTTGPGGVIGMLIANAMAFLVSAILLVSVKLPHVVAKASDQSQPVTPPAQPLKNLNFLSLSLCNGILSLHQAVMTIAIPLWLLTKTQAPKSLIGIILVINGIMAITLQLSFSKRGNEVLFAARKHLYAGITLALSCALVAFTTAEQPSYLVAGILLFACVVMTFGELWQCAGAWGISYYLSPVENRAYYLSIYALGANLMTVIFPGILPIAVVEAGSTGWIGLAVVFALAGVATPLLVRSANRKAIAVTSEDISVHSTQA</sequence>
<feature type="transmembrane region" description="Helical" evidence="7">
    <location>
        <begin position="20"/>
        <end position="43"/>
    </location>
</feature>
<dbReference type="EMBL" id="LJPT01000033">
    <property type="protein sequence ID" value="KPW51163.1"/>
    <property type="molecule type" value="Genomic_DNA"/>
</dbReference>
<feature type="transmembrane region" description="Helical" evidence="7">
    <location>
        <begin position="55"/>
        <end position="73"/>
    </location>
</feature>
<feature type="transmembrane region" description="Helical" evidence="7">
    <location>
        <begin position="175"/>
        <end position="196"/>
    </location>
</feature>
<evidence type="ECO:0000256" key="3">
    <source>
        <dbReference type="ARBA" id="ARBA00022475"/>
    </source>
</evidence>
<evidence type="ECO:0000256" key="1">
    <source>
        <dbReference type="ARBA" id="ARBA00004651"/>
    </source>
</evidence>
<feature type="transmembrane region" description="Helical" evidence="7">
    <location>
        <begin position="317"/>
        <end position="343"/>
    </location>
</feature>
<comment type="subcellular location">
    <subcellularLocation>
        <location evidence="1">Cell membrane</location>
        <topology evidence="1">Multi-pass membrane protein</topology>
    </subcellularLocation>
</comment>
<feature type="transmembrane region" description="Helical" evidence="7">
    <location>
        <begin position="259"/>
        <end position="279"/>
    </location>
</feature>
<evidence type="ECO:0000256" key="2">
    <source>
        <dbReference type="ARBA" id="ARBA00022448"/>
    </source>
</evidence>
<organism evidence="8 9">
    <name type="scientific">Pseudomonas syringae pv. antirrhini</name>
    <dbReference type="NCBI Taxonomy" id="251702"/>
    <lineage>
        <taxon>Bacteria</taxon>
        <taxon>Pseudomonadati</taxon>
        <taxon>Pseudomonadota</taxon>
        <taxon>Gammaproteobacteria</taxon>
        <taxon>Pseudomonadales</taxon>
        <taxon>Pseudomonadaceae</taxon>
        <taxon>Pseudomonas</taxon>
    </lineage>
</organism>
<keyword evidence="5 7" id="KW-1133">Transmembrane helix</keyword>
<feature type="transmembrane region" description="Helical" evidence="7">
    <location>
        <begin position="224"/>
        <end position="247"/>
    </location>
</feature>
<dbReference type="AlphaFoldDB" id="A0A0P9P2X7"/>
<accession>A0A0P9P2X7</accession>
<feature type="transmembrane region" description="Helical" evidence="7">
    <location>
        <begin position="85"/>
        <end position="103"/>
    </location>
</feature>
<feature type="transmembrane region" description="Helical" evidence="7">
    <location>
        <begin position="148"/>
        <end position="169"/>
    </location>
</feature>
<keyword evidence="3" id="KW-1003">Cell membrane</keyword>
<evidence type="ECO:0000256" key="5">
    <source>
        <dbReference type="ARBA" id="ARBA00022989"/>
    </source>
</evidence>
<dbReference type="SUPFAM" id="SSF103473">
    <property type="entry name" value="MFS general substrate transporter"/>
    <property type="match status" value="1"/>
</dbReference>
<feature type="transmembrane region" description="Helical" evidence="7">
    <location>
        <begin position="109"/>
        <end position="127"/>
    </location>
</feature>
<dbReference type="PANTHER" id="PTHR23517:SF2">
    <property type="entry name" value="MULTIDRUG RESISTANCE PROTEIN MDTH"/>
    <property type="match status" value="1"/>
</dbReference>
<feature type="transmembrane region" description="Helical" evidence="7">
    <location>
        <begin position="385"/>
        <end position="405"/>
    </location>
</feature>
<keyword evidence="4 7" id="KW-0812">Transmembrane</keyword>
<dbReference type="RefSeq" id="WP_057417921.1">
    <property type="nucleotide sequence ID" value="NZ_LJPT01000033.1"/>
</dbReference>
<dbReference type="GO" id="GO:0005886">
    <property type="term" value="C:plasma membrane"/>
    <property type="evidence" value="ECO:0007669"/>
    <property type="project" value="UniProtKB-SubCell"/>
</dbReference>